<evidence type="ECO:0000313" key="11">
    <source>
        <dbReference type="Proteomes" id="UP000016931"/>
    </source>
</evidence>
<dbReference type="OMA" id="DYDRPMY"/>
<evidence type="ECO:0000256" key="8">
    <source>
        <dbReference type="RuleBase" id="RU366003"/>
    </source>
</evidence>
<dbReference type="AlphaFoldDB" id="M3D071"/>
<dbReference type="InterPro" id="IPR016195">
    <property type="entry name" value="Pol/histidinol_Pase-like"/>
</dbReference>
<comment type="pathway">
    <text evidence="1 8">Amino-acid biosynthesis; L-histidine biosynthesis; L-histidine from 5-phospho-alpha-D-ribose 1-diphosphate: step 8/9.</text>
</comment>
<dbReference type="Pfam" id="PF02811">
    <property type="entry name" value="PHP"/>
    <property type="match status" value="1"/>
</dbReference>
<dbReference type="RefSeq" id="XP_016758400.1">
    <property type="nucleotide sequence ID" value="XM_016906705.1"/>
</dbReference>
<dbReference type="EMBL" id="KB456268">
    <property type="protein sequence ID" value="EMF10279.1"/>
    <property type="molecule type" value="Genomic_DNA"/>
</dbReference>
<dbReference type="PANTHER" id="PTHR21039">
    <property type="entry name" value="HISTIDINOL PHOSPHATASE-RELATED"/>
    <property type="match status" value="1"/>
</dbReference>
<dbReference type="Gene3D" id="3.20.20.140">
    <property type="entry name" value="Metal-dependent hydrolases"/>
    <property type="match status" value="1"/>
</dbReference>
<dbReference type="UniPathway" id="UPA00031">
    <property type="reaction ID" value="UER00013"/>
</dbReference>
<dbReference type="STRING" id="692275.M3D071"/>
<evidence type="ECO:0000256" key="6">
    <source>
        <dbReference type="ARBA" id="ARBA00023102"/>
    </source>
</evidence>
<evidence type="ECO:0000256" key="7">
    <source>
        <dbReference type="ARBA" id="ARBA00049158"/>
    </source>
</evidence>
<feature type="domain" description="PHP" evidence="9">
    <location>
        <begin position="5"/>
        <end position="213"/>
    </location>
</feature>
<dbReference type="OrthoDB" id="5957391at2759"/>
<reference evidence="10 11" key="1">
    <citation type="journal article" date="2012" name="PLoS Pathog.">
        <title>Diverse lifestyles and strategies of plant pathogenesis encoded in the genomes of eighteen Dothideomycetes fungi.</title>
        <authorList>
            <person name="Ohm R.A."/>
            <person name="Feau N."/>
            <person name="Henrissat B."/>
            <person name="Schoch C.L."/>
            <person name="Horwitz B.A."/>
            <person name="Barry K.W."/>
            <person name="Condon B.J."/>
            <person name="Copeland A.C."/>
            <person name="Dhillon B."/>
            <person name="Glaser F."/>
            <person name="Hesse C.N."/>
            <person name="Kosti I."/>
            <person name="LaButti K."/>
            <person name="Lindquist E.A."/>
            <person name="Lucas S."/>
            <person name="Salamov A.A."/>
            <person name="Bradshaw R.E."/>
            <person name="Ciuffetti L."/>
            <person name="Hamelin R.C."/>
            <person name="Kema G.H.J."/>
            <person name="Lawrence C."/>
            <person name="Scott J.A."/>
            <person name="Spatafora J.W."/>
            <person name="Turgeon B.G."/>
            <person name="de Wit P.J.G.M."/>
            <person name="Zhong S."/>
            <person name="Goodwin S.B."/>
            <person name="Grigoriev I.V."/>
        </authorList>
    </citation>
    <scope>NUCLEOTIDE SEQUENCE [LARGE SCALE GENOMIC DNA]</scope>
    <source>
        <strain evidence="10 11">SO2202</strain>
    </source>
</reference>
<comment type="catalytic activity">
    <reaction evidence="7 8">
        <text>L-histidinol phosphate + H2O = L-histidinol + phosphate</text>
        <dbReference type="Rhea" id="RHEA:14465"/>
        <dbReference type="ChEBI" id="CHEBI:15377"/>
        <dbReference type="ChEBI" id="CHEBI:43474"/>
        <dbReference type="ChEBI" id="CHEBI:57699"/>
        <dbReference type="ChEBI" id="CHEBI:57980"/>
        <dbReference type="EC" id="3.1.3.15"/>
    </reaction>
</comment>
<dbReference type="GO" id="GO:0004401">
    <property type="term" value="F:histidinol-phosphatase activity"/>
    <property type="evidence" value="ECO:0007669"/>
    <property type="project" value="UniProtKB-UniRule"/>
</dbReference>
<accession>M3D071</accession>
<organism evidence="10 11">
    <name type="scientific">Sphaerulina musiva (strain SO2202)</name>
    <name type="common">Poplar stem canker fungus</name>
    <name type="synonym">Septoria musiva</name>
    <dbReference type="NCBI Taxonomy" id="692275"/>
    <lineage>
        <taxon>Eukaryota</taxon>
        <taxon>Fungi</taxon>
        <taxon>Dikarya</taxon>
        <taxon>Ascomycota</taxon>
        <taxon>Pezizomycotina</taxon>
        <taxon>Dothideomycetes</taxon>
        <taxon>Dothideomycetidae</taxon>
        <taxon>Mycosphaerellales</taxon>
        <taxon>Mycosphaerellaceae</taxon>
        <taxon>Sphaerulina</taxon>
    </lineage>
</organism>
<dbReference type="SUPFAM" id="SSF89550">
    <property type="entry name" value="PHP domain-like"/>
    <property type="match status" value="1"/>
</dbReference>
<gene>
    <name evidence="10" type="ORF">SEPMUDRAFT_151266</name>
</gene>
<comment type="similarity">
    <text evidence="2 8">Belongs to the PHP hydrolase family. HisK subfamily.</text>
</comment>
<evidence type="ECO:0000256" key="1">
    <source>
        <dbReference type="ARBA" id="ARBA00004970"/>
    </source>
</evidence>
<dbReference type="EC" id="3.1.3.15" evidence="3 8"/>
<dbReference type="FunFam" id="3.20.20.140:FF:000059">
    <property type="entry name" value="Histidinol-phosphatase"/>
    <property type="match status" value="1"/>
</dbReference>
<dbReference type="eggNOG" id="ENOG502RXUQ">
    <property type="taxonomic scope" value="Eukaryota"/>
</dbReference>
<evidence type="ECO:0000256" key="2">
    <source>
        <dbReference type="ARBA" id="ARBA00009152"/>
    </source>
</evidence>
<keyword evidence="11" id="KW-1185">Reference proteome</keyword>
<keyword evidence="5 8" id="KW-0378">Hydrolase</keyword>
<dbReference type="GeneID" id="27903842"/>
<proteinExistence type="inferred from homology"/>
<dbReference type="InterPro" id="IPR010140">
    <property type="entry name" value="Histidinol_P_phosphatase_HisJ"/>
</dbReference>
<evidence type="ECO:0000256" key="3">
    <source>
        <dbReference type="ARBA" id="ARBA00013085"/>
    </source>
</evidence>
<dbReference type="NCBIfam" id="TIGR01856">
    <property type="entry name" value="hisJ_fam"/>
    <property type="match status" value="1"/>
</dbReference>
<evidence type="ECO:0000313" key="10">
    <source>
        <dbReference type="EMBL" id="EMF10279.1"/>
    </source>
</evidence>
<evidence type="ECO:0000256" key="4">
    <source>
        <dbReference type="ARBA" id="ARBA00022605"/>
    </source>
</evidence>
<dbReference type="HOGENOM" id="CLU_054611_0_1_1"/>
<sequence length="319" mass="36534">MPFSHHSHSGQFCGHATNTLEEVVQKAISQDMSTLCMTEHMPRSKIDFYPEEVEVHTEATLATLFDDFYLEARRLQKAYAGHIQLLVGFEIEWIRDASLQSIQDLLQKYPVDLFVGSVHHLHTIPIDFDTPMYHQARDIAGGTDERVYEDYFDSQYEMLQALKPPVVGHFDLIRLKSDEPDRSFRTWPGVWSRIERNLRFIAGYGGVVELNTSAIRKGMDEAYPQSEICKEFRDMGGHFTLSCDSHGVEQVGLNYAKALERNISRAGITELFYLAPTTERTKVHDERFPNVSWQCLPIETLKAHQFFQARAPHAGTSHA</sequence>
<dbReference type="PANTHER" id="PTHR21039:SF0">
    <property type="entry name" value="HISTIDINOL-PHOSPHATASE"/>
    <property type="match status" value="1"/>
</dbReference>
<dbReference type="GO" id="GO:0005737">
    <property type="term" value="C:cytoplasm"/>
    <property type="evidence" value="ECO:0007669"/>
    <property type="project" value="TreeGrafter"/>
</dbReference>
<dbReference type="InterPro" id="IPR004013">
    <property type="entry name" value="PHP_dom"/>
</dbReference>
<name>M3D071_SPHMS</name>
<keyword evidence="6 8" id="KW-0368">Histidine biosynthesis</keyword>
<keyword evidence="4 8" id="KW-0028">Amino-acid biosynthesis</keyword>
<protein>
    <recommendedName>
        <fullName evidence="3 8">Histidinol-phosphatase</fullName>
        <shortName evidence="8">HolPase</shortName>
        <ecNumber evidence="3 8">3.1.3.15</ecNumber>
    </recommendedName>
</protein>
<dbReference type="Proteomes" id="UP000016931">
    <property type="component" value="Unassembled WGS sequence"/>
</dbReference>
<evidence type="ECO:0000256" key="5">
    <source>
        <dbReference type="ARBA" id="ARBA00022801"/>
    </source>
</evidence>
<dbReference type="CDD" id="cd12110">
    <property type="entry name" value="PHP_HisPPase_Hisj_like"/>
    <property type="match status" value="1"/>
</dbReference>
<evidence type="ECO:0000259" key="9">
    <source>
        <dbReference type="Pfam" id="PF02811"/>
    </source>
</evidence>
<dbReference type="GO" id="GO:0000105">
    <property type="term" value="P:L-histidine biosynthetic process"/>
    <property type="evidence" value="ECO:0007669"/>
    <property type="project" value="UniProtKB-UniRule"/>
</dbReference>